<feature type="non-terminal residue" evidence="2">
    <location>
        <position position="201"/>
    </location>
</feature>
<dbReference type="Proteomes" id="UP000718593">
    <property type="component" value="Unassembled WGS sequence"/>
</dbReference>
<dbReference type="EMBL" id="JABZMI010000302">
    <property type="protein sequence ID" value="MBF1165902.1"/>
    <property type="molecule type" value="Genomic_DNA"/>
</dbReference>
<evidence type="ECO:0000313" key="3">
    <source>
        <dbReference type="Proteomes" id="UP000718593"/>
    </source>
</evidence>
<keyword evidence="1" id="KW-1133">Transmembrane helix</keyword>
<dbReference type="AlphaFoldDB" id="A0A930G2I0"/>
<proteinExistence type="predicted"/>
<keyword evidence="1" id="KW-0472">Membrane</keyword>
<evidence type="ECO:0008006" key="4">
    <source>
        <dbReference type="Google" id="ProtNLM"/>
    </source>
</evidence>
<accession>A0A930G2I0</accession>
<feature type="transmembrane region" description="Helical" evidence="1">
    <location>
        <begin position="148"/>
        <end position="181"/>
    </location>
</feature>
<feature type="transmembrane region" description="Helical" evidence="1">
    <location>
        <begin position="109"/>
        <end position="136"/>
    </location>
</feature>
<sequence length="201" mass="21266">MNETPAFPMAPAPFSGDSREVDAGACFDWLRQGWAMFLVNPGIWIGVTVLLLVILMAISIVPLFGQIAAHLLVPLFGAGMFRVCRRISDNEEPAIADLFAGFHHQAGQLVMVGVFFALGIFGIAFLAFLLVSGGVLGGVVTGKVGGFGIALGGVMLAGLLVLVLSVPVIMATWFAPALVYFHDMKPLDAMKASFTAGARNW</sequence>
<keyword evidence="1" id="KW-0812">Transmembrane</keyword>
<name>A0A930G2I0_9RHOO</name>
<evidence type="ECO:0000256" key="1">
    <source>
        <dbReference type="SAM" id="Phobius"/>
    </source>
</evidence>
<comment type="caution">
    <text evidence="2">The sequence shown here is derived from an EMBL/GenBank/DDBJ whole genome shotgun (WGS) entry which is preliminary data.</text>
</comment>
<reference evidence="2" key="1">
    <citation type="submission" date="2020-04" db="EMBL/GenBank/DDBJ databases">
        <title>Deep metagenomics examines the oral microbiome during advanced dental caries in children, revealing novel taxa and co-occurrences with host molecules.</title>
        <authorList>
            <person name="Baker J.L."/>
            <person name="Morton J.T."/>
            <person name="Dinis M."/>
            <person name="Alvarez R."/>
            <person name="Tran N.C."/>
            <person name="Knight R."/>
            <person name="Edlund A."/>
        </authorList>
    </citation>
    <scope>NUCLEOTIDE SEQUENCE</scope>
    <source>
        <strain evidence="2">JCVI_32_bin.24</strain>
    </source>
</reference>
<gene>
    <name evidence="2" type="ORF">HXL68_12795</name>
</gene>
<protein>
    <recommendedName>
        <fullName evidence="4">Transmembrane protein</fullName>
    </recommendedName>
</protein>
<feature type="transmembrane region" description="Helical" evidence="1">
    <location>
        <begin position="43"/>
        <end position="76"/>
    </location>
</feature>
<organism evidence="2 3">
    <name type="scientific">Dechloromonas agitata</name>
    <dbReference type="NCBI Taxonomy" id="73030"/>
    <lineage>
        <taxon>Bacteria</taxon>
        <taxon>Pseudomonadati</taxon>
        <taxon>Pseudomonadota</taxon>
        <taxon>Betaproteobacteria</taxon>
        <taxon>Rhodocyclales</taxon>
        <taxon>Azonexaceae</taxon>
        <taxon>Dechloromonas</taxon>
    </lineage>
</organism>
<evidence type="ECO:0000313" key="2">
    <source>
        <dbReference type="EMBL" id="MBF1165902.1"/>
    </source>
</evidence>
<dbReference type="NCBIfam" id="NF041043">
    <property type="entry name" value="BPSS1780_fam"/>
    <property type="match status" value="1"/>
</dbReference>
<dbReference type="InterPro" id="IPR047798">
    <property type="entry name" value="BPSS1780-like"/>
</dbReference>